<evidence type="ECO:0000313" key="2">
    <source>
        <dbReference type="EMBL" id="SDL10701.1"/>
    </source>
</evidence>
<organism evidence="2 3">
    <name type="scientific">Paracoccus chinensis</name>
    <dbReference type="NCBI Taxonomy" id="525640"/>
    <lineage>
        <taxon>Bacteria</taxon>
        <taxon>Pseudomonadati</taxon>
        <taxon>Pseudomonadota</taxon>
        <taxon>Alphaproteobacteria</taxon>
        <taxon>Rhodobacterales</taxon>
        <taxon>Paracoccaceae</taxon>
        <taxon>Paracoccus</taxon>
    </lineage>
</organism>
<dbReference type="InterPro" id="IPR050266">
    <property type="entry name" value="AB_hydrolase_sf"/>
</dbReference>
<gene>
    <name evidence="2" type="ORF">SAMN04487971_106126</name>
</gene>
<dbReference type="SUPFAM" id="SSF53474">
    <property type="entry name" value="alpha/beta-Hydrolases"/>
    <property type="match status" value="1"/>
</dbReference>
<dbReference type="GO" id="GO:0016020">
    <property type="term" value="C:membrane"/>
    <property type="evidence" value="ECO:0007669"/>
    <property type="project" value="TreeGrafter"/>
</dbReference>
<evidence type="ECO:0000259" key="1">
    <source>
        <dbReference type="Pfam" id="PF12697"/>
    </source>
</evidence>
<proteinExistence type="predicted"/>
<dbReference type="Pfam" id="PF12697">
    <property type="entry name" value="Abhydrolase_6"/>
    <property type="match status" value="1"/>
</dbReference>
<dbReference type="InterPro" id="IPR000073">
    <property type="entry name" value="AB_hydrolase_1"/>
</dbReference>
<name>A0A1G9HCF1_9RHOB</name>
<protein>
    <submittedName>
        <fullName evidence="2">Pimeloyl-ACP methyl ester carboxylesterase</fullName>
    </submittedName>
</protein>
<feature type="domain" description="AB hydrolase-1" evidence="1">
    <location>
        <begin position="5"/>
        <end position="225"/>
    </location>
</feature>
<evidence type="ECO:0000313" key="3">
    <source>
        <dbReference type="Proteomes" id="UP000199555"/>
    </source>
</evidence>
<dbReference type="STRING" id="525640.SAMN04487971_106126"/>
<reference evidence="3" key="1">
    <citation type="submission" date="2016-10" db="EMBL/GenBank/DDBJ databases">
        <authorList>
            <person name="Varghese N."/>
            <person name="Submissions S."/>
        </authorList>
    </citation>
    <scope>NUCLEOTIDE SEQUENCE [LARGE SCALE GENOMIC DNA]</scope>
    <source>
        <strain evidence="3">CGMCC 1.7655</strain>
    </source>
</reference>
<dbReference type="Gene3D" id="3.40.50.1820">
    <property type="entry name" value="alpha/beta hydrolase"/>
    <property type="match status" value="1"/>
</dbReference>
<dbReference type="AlphaFoldDB" id="A0A1G9HCF1"/>
<sequence>MMGSGRAFDPMARRLGGKVDLTAFDLPSHGRSEAWRPAGGEDYHTTVTRIAEGLLGTGPVDLIGHSLGGTVALRLAVAAPQRVRSVTLIEPVLFAASRSGHALDNELAALAAAGEMEAAARLFLSVWGAPGGFKALPCSLQQAAVELMPLVLETDAALSADVHGILRPGGLEAVAAPTLLIAGAESPAVMDEILDTLAARLPNAQRATVPRAGHMVPVTHPTEVTALVAGHLGRR</sequence>
<dbReference type="Proteomes" id="UP000199555">
    <property type="component" value="Unassembled WGS sequence"/>
</dbReference>
<dbReference type="PANTHER" id="PTHR43798">
    <property type="entry name" value="MONOACYLGLYCEROL LIPASE"/>
    <property type="match status" value="1"/>
</dbReference>
<dbReference type="PRINTS" id="PR00111">
    <property type="entry name" value="ABHYDROLASE"/>
</dbReference>
<dbReference type="EMBL" id="FNGE01000006">
    <property type="protein sequence ID" value="SDL10701.1"/>
    <property type="molecule type" value="Genomic_DNA"/>
</dbReference>
<accession>A0A1G9HCF1</accession>
<dbReference type="InterPro" id="IPR029058">
    <property type="entry name" value="AB_hydrolase_fold"/>
</dbReference>
<keyword evidence="3" id="KW-1185">Reference proteome</keyword>
<dbReference type="PANTHER" id="PTHR43798:SF33">
    <property type="entry name" value="HYDROLASE, PUTATIVE (AFU_ORTHOLOGUE AFUA_2G14860)-RELATED"/>
    <property type="match status" value="1"/>
</dbReference>